<dbReference type="AlphaFoldDB" id="D8RAH2"/>
<keyword evidence="2" id="KW-1185">Reference proteome</keyword>
<dbReference type="Proteomes" id="UP000001514">
    <property type="component" value="Unassembled WGS sequence"/>
</dbReference>
<reference evidence="1" key="1">
    <citation type="journal article" date="2011" name="Science">
        <title>The Selaginella genome identifies genetic changes associated with the evolution of vascular plants.</title>
        <authorList>
            <person name="Banks J.A."/>
            <person name="Nishiyama T."/>
            <person name="Hasebe M."/>
            <person name="Bowman J.L."/>
            <person name="Gribskov M."/>
            <person name="dePamphilis C."/>
            <person name="Albert V.A."/>
            <person name="Aono N."/>
            <person name="Aoyama T."/>
            <person name="Ambrose B.A."/>
            <person name="Ashton N.W."/>
            <person name="Axtell M.J."/>
            <person name="Barker E."/>
            <person name="Barker M.S."/>
            <person name="Bennetzen J.L."/>
            <person name="Bonawitz N.D."/>
            <person name="Chapple C."/>
            <person name="Cheng C."/>
            <person name="Correa L.G."/>
            <person name="Dacre M."/>
            <person name="DeBarry J."/>
            <person name="Dreyer I."/>
            <person name="Elias M."/>
            <person name="Engstrom E.M."/>
            <person name="Estelle M."/>
            <person name="Feng L."/>
            <person name="Finet C."/>
            <person name="Floyd S.K."/>
            <person name="Frommer W.B."/>
            <person name="Fujita T."/>
            <person name="Gramzow L."/>
            <person name="Gutensohn M."/>
            <person name="Harholt J."/>
            <person name="Hattori M."/>
            <person name="Heyl A."/>
            <person name="Hirai T."/>
            <person name="Hiwatashi Y."/>
            <person name="Ishikawa M."/>
            <person name="Iwata M."/>
            <person name="Karol K.G."/>
            <person name="Koehler B."/>
            <person name="Kolukisaoglu U."/>
            <person name="Kubo M."/>
            <person name="Kurata T."/>
            <person name="Lalonde S."/>
            <person name="Li K."/>
            <person name="Li Y."/>
            <person name="Litt A."/>
            <person name="Lyons E."/>
            <person name="Manning G."/>
            <person name="Maruyama T."/>
            <person name="Michael T.P."/>
            <person name="Mikami K."/>
            <person name="Miyazaki S."/>
            <person name="Morinaga S."/>
            <person name="Murata T."/>
            <person name="Mueller-Roeber B."/>
            <person name="Nelson D.R."/>
            <person name="Obara M."/>
            <person name="Oguri Y."/>
            <person name="Olmstead R.G."/>
            <person name="Onodera N."/>
            <person name="Petersen B.L."/>
            <person name="Pils B."/>
            <person name="Prigge M."/>
            <person name="Rensing S.A."/>
            <person name="Riano-Pachon D.M."/>
            <person name="Roberts A.W."/>
            <person name="Sato Y."/>
            <person name="Scheller H.V."/>
            <person name="Schulz B."/>
            <person name="Schulz C."/>
            <person name="Shakirov E.V."/>
            <person name="Shibagaki N."/>
            <person name="Shinohara N."/>
            <person name="Shippen D.E."/>
            <person name="Soerensen I."/>
            <person name="Sotooka R."/>
            <person name="Sugimoto N."/>
            <person name="Sugita M."/>
            <person name="Sumikawa N."/>
            <person name="Tanurdzic M."/>
            <person name="Theissen G."/>
            <person name="Ulvskov P."/>
            <person name="Wakazuki S."/>
            <person name="Weng J.K."/>
            <person name="Willats W.W."/>
            <person name="Wipf D."/>
            <person name="Wolf P.G."/>
            <person name="Yang L."/>
            <person name="Zimmer A.D."/>
            <person name="Zhu Q."/>
            <person name="Mitros T."/>
            <person name="Hellsten U."/>
            <person name="Loque D."/>
            <person name="Otillar R."/>
            <person name="Salamov A."/>
            <person name="Schmutz J."/>
            <person name="Shapiro H."/>
            <person name="Lindquist E."/>
            <person name="Lucas S."/>
            <person name="Rokhsar D."/>
            <person name="Grigoriev I.V."/>
        </authorList>
    </citation>
    <scope>NUCLEOTIDE SEQUENCE [LARGE SCALE GENOMIC DNA]</scope>
</reference>
<dbReference type="KEGG" id="smo:SELMODRAFT_409138"/>
<evidence type="ECO:0000313" key="2">
    <source>
        <dbReference type="Proteomes" id="UP000001514"/>
    </source>
</evidence>
<protein>
    <submittedName>
        <fullName evidence="1">Uncharacterized protein</fullName>
    </submittedName>
</protein>
<organism evidence="2">
    <name type="scientific">Selaginella moellendorffii</name>
    <name type="common">Spikemoss</name>
    <dbReference type="NCBI Taxonomy" id="88036"/>
    <lineage>
        <taxon>Eukaryota</taxon>
        <taxon>Viridiplantae</taxon>
        <taxon>Streptophyta</taxon>
        <taxon>Embryophyta</taxon>
        <taxon>Tracheophyta</taxon>
        <taxon>Lycopodiopsida</taxon>
        <taxon>Selaginellales</taxon>
        <taxon>Selaginellaceae</taxon>
        <taxon>Selaginella</taxon>
    </lineage>
</organism>
<dbReference type="EMBL" id="GL377575">
    <property type="protein sequence ID" value="EFJ30620.1"/>
    <property type="molecule type" value="Genomic_DNA"/>
</dbReference>
<dbReference type="HOGENOM" id="CLU_1920711_0_0_1"/>
<evidence type="ECO:0000313" key="1">
    <source>
        <dbReference type="EMBL" id="EFJ30620.1"/>
    </source>
</evidence>
<proteinExistence type="predicted"/>
<gene>
    <name evidence="1" type="ORF">SELMODRAFT_409138</name>
</gene>
<sequence>MEQSAYLISRATVPLASVVRLLPFLTVLVEDISRQTEQSFGTRALWMVETKEEIILSGLTACPGPGYCKWRNGSVALLGCYTWRTMPPAFAKPFQMFQYLLMDAQKLLLRVEKLRNRDPSAVGYGRAAPWGS</sequence>
<name>D8RAH2_SELML</name>
<dbReference type="InParanoid" id="D8RAH2"/>
<dbReference type="Gramene" id="EFJ30620">
    <property type="protein sequence ID" value="EFJ30620"/>
    <property type="gene ID" value="SELMODRAFT_409138"/>
</dbReference>
<accession>D8RAH2</accession>